<evidence type="ECO:0008006" key="4">
    <source>
        <dbReference type="Google" id="ProtNLM"/>
    </source>
</evidence>
<gene>
    <name evidence="2" type="ORF">CUN60_02105</name>
</gene>
<dbReference type="EMBL" id="CP024847">
    <property type="protein sequence ID" value="AUR51144.1"/>
    <property type="molecule type" value="Genomic_DNA"/>
</dbReference>
<evidence type="ECO:0000313" key="3">
    <source>
        <dbReference type="Proteomes" id="UP000236655"/>
    </source>
</evidence>
<protein>
    <recommendedName>
        <fullName evidence="4">Lipoprotein</fullName>
    </recommendedName>
</protein>
<accession>A0A2I7N3V6</accession>
<dbReference type="KEGG" id="nba:CUN60_02105"/>
<dbReference type="AlphaFoldDB" id="A0A2I7N3V6"/>
<feature type="chain" id="PRO_5014344306" description="Lipoprotein" evidence="1">
    <location>
        <begin position="19"/>
        <end position="133"/>
    </location>
</feature>
<evidence type="ECO:0000313" key="2">
    <source>
        <dbReference type="EMBL" id="AUR51144.1"/>
    </source>
</evidence>
<name>A0A2I7N3V6_9NEIS</name>
<feature type="signal peptide" evidence="1">
    <location>
        <begin position="1"/>
        <end position="18"/>
    </location>
</feature>
<reference evidence="3" key="1">
    <citation type="submission" date="2017-11" db="EMBL/GenBank/DDBJ databases">
        <authorList>
            <person name="Chan K.G."/>
            <person name="Lee L.S."/>
        </authorList>
    </citation>
    <scope>NUCLEOTIDE SEQUENCE [LARGE SCALE GENOMIC DNA]</scope>
    <source>
        <strain evidence="3">DSM 100970</strain>
    </source>
</reference>
<organism evidence="2 3">
    <name type="scientific">Aquella oligotrophica</name>
    <dbReference type="NCBI Taxonomy" id="2067065"/>
    <lineage>
        <taxon>Bacteria</taxon>
        <taxon>Pseudomonadati</taxon>
        <taxon>Pseudomonadota</taxon>
        <taxon>Betaproteobacteria</taxon>
        <taxon>Neisseriales</taxon>
        <taxon>Neisseriaceae</taxon>
        <taxon>Aquella</taxon>
    </lineage>
</organism>
<dbReference type="Proteomes" id="UP000236655">
    <property type="component" value="Chromosome"/>
</dbReference>
<sequence>MNKKVITILLACVGIAHAYNFDGTYTGNGKNIETIKINKGKISIVSKCSSGKCKWEGAAVKSLRINNGNTLVFELAPLSNDGVIFYPTLVLTPTHDSQSLQAVTITYRSYSKDALAESDDPGYGSYSEILIRK</sequence>
<dbReference type="RefSeq" id="WP_102950444.1">
    <property type="nucleotide sequence ID" value="NZ_CP024847.1"/>
</dbReference>
<proteinExistence type="predicted"/>
<keyword evidence="3" id="KW-1185">Reference proteome</keyword>
<keyword evidence="1" id="KW-0732">Signal</keyword>
<evidence type="ECO:0000256" key="1">
    <source>
        <dbReference type="SAM" id="SignalP"/>
    </source>
</evidence>